<accession>A0A4R1RQM3</accession>
<dbReference type="Pfam" id="PF01475">
    <property type="entry name" value="FUR"/>
    <property type="match status" value="1"/>
</dbReference>
<comment type="cofactor">
    <cofactor evidence="8">
        <name>Mn(2+)</name>
        <dbReference type="ChEBI" id="CHEBI:29035"/>
    </cofactor>
    <cofactor evidence="8">
        <name>Fe(2+)</name>
        <dbReference type="ChEBI" id="CHEBI:29033"/>
    </cofactor>
    <text evidence="8">Binds 1 Mn(2+) or Fe(2+) ion per subunit.</text>
</comment>
<evidence type="ECO:0000256" key="6">
    <source>
        <dbReference type="ARBA" id="ARBA00023163"/>
    </source>
</evidence>
<feature type="binding site" evidence="8">
    <location>
        <position position="83"/>
    </location>
    <ligand>
        <name>Fe cation</name>
        <dbReference type="ChEBI" id="CHEBI:24875"/>
    </ligand>
</feature>
<feature type="binding site" evidence="7">
    <location>
        <position position="133"/>
    </location>
    <ligand>
        <name>Zn(2+)</name>
        <dbReference type="ChEBI" id="CHEBI:29105"/>
    </ligand>
</feature>
<evidence type="ECO:0000313" key="10">
    <source>
        <dbReference type="Proteomes" id="UP000295008"/>
    </source>
</evidence>
<proteinExistence type="inferred from homology"/>
<dbReference type="PANTHER" id="PTHR33202:SF7">
    <property type="entry name" value="FERRIC UPTAKE REGULATION PROTEIN"/>
    <property type="match status" value="1"/>
</dbReference>
<dbReference type="GO" id="GO:0000976">
    <property type="term" value="F:transcription cis-regulatory region binding"/>
    <property type="evidence" value="ECO:0007669"/>
    <property type="project" value="TreeGrafter"/>
</dbReference>
<dbReference type="GO" id="GO:0003700">
    <property type="term" value="F:DNA-binding transcription factor activity"/>
    <property type="evidence" value="ECO:0007669"/>
    <property type="project" value="InterPro"/>
</dbReference>
<feature type="binding site" evidence="7">
    <location>
        <position position="93"/>
    </location>
    <ligand>
        <name>Zn(2+)</name>
        <dbReference type="ChEBI" id="CHEBI:29105"/>
    </ligand>
</feature>
<evidence type="ECO:0000256" key="4">
    <source>
        <dbReference type="ARBA" id="ARBA00023015"/>
    </source>
</evidence>
<evidence type="ECO:0000313" key="9">
    <source>
        <dbReference type="EMBL" id="TCL68539.1"/>
    </source>
</evidence>
<feature type="binding site" evidence="8">
    <location>
        <position position="122"/>
    </location>
    <ligand>
        <name>Fe cation</name>
        <dbReference type="ChEBI" id="CHEBI:24875"/>
    </ligand>
</feature>
<feature type="binding site" evidence="7">
    <location>
        <position position="130"/>
    </location>
    <ligand>
        <name>Zn(2+)</name>
        <dbReference type="ChEBI" id="CHEBI:29105"/>
    </ligand>
</feature>
<dbReference type="InterPro" id="IPR036390">
    <property type="entry name" value="WH_DNA-bd_sf"/>
</dbReference>
<keyword evidence="8" id="KW-0408">Iron</keyword>
<dbReference type="Proteomes" id="UP000295008">
    <property type="component" value="Unassembled WGS sequence"/>
</dbReference>
<keyword evidence="3 7" id="KW-0862">Zinc</keyword>
<reference evidence="9 10" key="1">
    <citation type="submission" date="2019-03" db="EMBL/GenBank/DDBJ databases">
        <title>Genomic Encyclopedia of Type Strains, Phase IV (KMG-IV): sequencing the most valuable type-strain genomes for metagenomic binning, comparative biology and taxonomic classification.</title>
        <authorList>
            <person name="Goeker M."/>
        </authorList>
    </citation>
    <scope>NUCLEOTIDE SEQUENCE [LARGE SCALE GENOMIC DNA]</scope>
    <source>
        <strain evidence="9 10">LX-B</strain>
    </source>
</reference>
<dbReference type="InterPro" id="IPR036388">
    <property type="entry name" value="WH-like_DNA-bd_sf"/>
</dbReference>
<evidence type="ECO:0000256" key="1">
    <source>
        <dbReference type="ARBA" id="ARBA00007957"/>
    </source>
</evidence>
<evidence type="ECO:0000256" key="5">
    <source>
        <dbReference type="ARBA" id="ARBA00023125"/>
    </source>
</evidence>
<evidence type="ECO:0000256" key="3">
    <source>
        <dbReference type="ARBA" id="ARBA00022833"/>
    </source>
</evidence>
<evidence type="ECO:0000256" key="8">
    <source>
        <dbReference type="PIRSR" id="PIRSR602481-2"/>
    </source>
</evidence>
<keyword evidence="5" id="KW-0238">DNA-binding</keyword>
<evidence type="ECO:0000256" key="7">
    <source>
        <dbReference type="PIRSR" id="PIRSR602481-1"/>
    </source>
</evidence>
<dbReference type="OrthoDB" id="8659436at2"/>
<dbReference type="EMBL" id="SLUN01000013">
    <property type="protein sequence ID" value="TCL68539.1"/>
    <property type="molecule type" value="Genomic_DNA"/>
</dbReference>
<dbReference type="GO" id="GO:1900376">
    <property type="term" value="P:regulation of secondary metabolite biosynthetic process"/>
    <property type="evidence" value="ECO:0007669"/>
    <property type="project" value="TreeGrafter"/>
</dbReference>
<feature type="binding site" evidence="7">
    <location>
        <position position="90"/>
    </location>
    <ligand>
        <name>Zn(2+)</name>
        <dbReference type="ChEBI" id="CHEBI:29105"/>
    </ligand>
</feature>
<organism evidence="9 10">
    <name type="scientific">Hydrogenispora ethanolica</name>
    <dbReference type="NCBI Taxonomy" id="1082276"/>
    <lineage>
        <taxon>Bacteria</taxon>
        <taxon>Bacillati</taxon>
        <taxon>Bacillota</taxon>
        <taxon>Hydrogenispora</taxon>
    </lineage>
</organism>
<dbReference type="InterPro" id="IPR002481">
    <property type="entry name" value="FUR"/>
</dbReference>
<keyword evidence="10" id="KW-1185">Reference proteome</keyword>
<keyword evidence="4" id="KW-0805">Transcription regulation</keyword>
<comment type="caution">
    <text evidence="9">The sequence shown here is derived from an EMBL/GenBank/DDBJ whole genome shotgun (WGS) entry which is preliminary data.</text>
</comment>
<name>A0A4R1RQM3_HYDET</name>
<dbReference type="RefSeq" id="WP_132014525.1">
    <property type="nucleotide sequence ID" value="NZ_SLUN01000013.1"/>
</dbReference>
<keyword evidence="2" id="KW-0678">Repressor</keyword>
<comment type="similarity">
    <text evidence="1">Belongs to the Fur family.</text>
</comment>
<protein>
    <submittedName>
        <fullName evidence="9">Fur family ferric uptake transcriptional regulator</fullName>
    </submittedName>
</protein>
<dbReference type="AlphaFoldDB" id="A0A4R1RQM3"/>
<keyword evidence="7" id="KW-0479">Metal-binding</keyword>
<dbReference type="InterPro" id="IPR043135">
    <property type="entry name" value="Fur_C"/>
</dbReference>
<dbReference type="PANTHER" id="PTHR33202">
    <property type="entry name" value="ZINC UPTAKE REGULATION PROTEIN"/>
    <property type="match status" value="1"/>
</dbReference>
<gene>
    <name evidence="9" type="ORF">EDC14_101380</name>
</gene>
<keyword evidence="6" id="KW-0804">Transcription</keyword>
<dbReference type="GO" id="GO:0045892">
    <property type="term" value="P:negative regulation of DNA-templated transcription"/>
    <property type="evidence" value="ECO:0007669"/>
    <property type="project" value="TreeGrafter"/>
</dbReference>
<dbReference type="Gene3D" id="1.10.10.10">
    <property type="entry name" value="Winged helix-like DNA-binding domain superfamily/Winged helix DNA-binding domain"/>
    <property type="match status" value="1"/>
</dbReference>
<dbReference type="CDD" id="cd07153">
    <property type="entry name" value="Fur_like"/>
    <property type="match status" value="1"/>
</dbReference>
<evidence type="ECO:0000256" key="2">
    <source>
        <dbReference type="ARBA" id="ARBA00022491"/>
    </source>
</evidence>
<sequence>MDRQWEKLKESGYRLTKKRSEILEAFEEGSALSADDIYQKVNRHCKVNRGTVYRNLNCLLKMNLVRKVNSLDQADRYELVSHHCQHVLECVQCGATVMFSECIFDQMEEEIASKTGYEIKQHHIEMYGMCPACRHKT</sequence>
<comment type="cofactor">
    <cofactor evidence="7">
        <name>Zn(2+)</name>
        <dbReference type="ChEBI" id="CHEBI:29105"/>
    </cofactor>
    <text evidence="7">Binds 1 zinc ion per subunit.</text>
</comment>
<dbReference type="Gene3D" id="3.30.1490.190">
    <property type="match status" value="1"/>
</dbReference>
<dbReference type="SUPFAM" id="SSF46785">
    <property type="entry name" value="Winged helix' DNA-binding domain"/>
    <property type="match status" value="1"/>
</dbReference>
<dbReference type="GO" id="GO:0008270">
    <property type="term" value="F:zinc ion binding"/>
    <property type="evidence" value="ECO:0007669"/>
    <property type="project" value="TreeGrafter"/>
</dbReference>